<evidence type="ECO:0000256" key="1">
    <source>
        <dbReference type="ARBA" id="ARBA00022679"/>
    </source>
</evidence>
<dbReference type="GeneID" id="7840760"/>
<dbReference type="InterPro" id="IPR036873">
    <property type="entry name" value="Rhodanese-like_dom_sf"/>
</dbReference>
<dbReference type="GO" id="GO:0004792">
    <property type="term" value="F:thiosulfate-cyanide sulfurtransferase activity"/>
    <property type="evidence" value="ECO:0007669"/>
    <property type="project" value="TreeGrafter"/>
</dbReference>
<feature type="domain" description="Rhodanese" evidence="3">
    <location>
        <begin position="206"/>
        <end position="308"/>
    </location>
</feature>
<keyword evidence="5" id="KW-1185">Reference proteome</keyword>
<dbReference type="PANTHER" id="PTHR11364">
    <property type="entry name" value="THIOSULFATE SULFERTANSFERASE"/>
    <property type="match status" value="1"/>
</dbReference>
<dbReference type="EMBL" id="GG662213">
    <property type="protein sequence ID" value="EAS07628.2"/>
    <property type="molecule type" value="Genomic_DNA"/>
</dbReference>
<proteinExistence type="predicted"/>
<dbReference type="STRING" id="312017.Q24IJ7"/>
<dbReference type="Proteomes" id="UP000009168">
    <property type="component" value="Unassembled WGS sequence"/>
</dbReference>
<evidence type="ECO:0000313" key="4">
    <source>
        <dbReference type="EMBL" id="EAS07628.2"/>
    </source>
</evidence>
<dbReference type="PANTHER" id="PTHR11364:SF27">
    <property type="entry name" value="SULFURTRANSFERASE"/>
    <property type="match status" value="1"/>
</dbReference>
<dbReference type="AlphaFoldDB" id="Q24IJ7"/>
<dbReference type="eggNOG" id="KOG1529">
    <property type="taxonomic scope" value="Eukaryota"/>
</dbReference>
<dbReference type="SMART" id="SM00450">
    <property type="entry name" value="RHOD"/>
    <property type="match status" value="2"/>
</dbReference>
<dbReference type="InterPro" id="IPR001763">
    <property type="entry name" value="Rhodanese-like_dom"/>
</dbReference>
<dbReference type="Gene3D" id="3.40.250.10">
    <property type="entry name" value="Rhodanese-like domain"/>
    <property type="match status" value="2"/>
</dbReference>
<dbReference type="SUPFAM" id="SSF52821">
    <property type="entry name" value="Rhodanese/Cell cycle control phosphatase"/>
    <property type="match status" value="2"/>
</dbReference>
<keyword evidence="1" id="KW-0808">Transferase</keyword>
<evidence type="ECO:0000259" key="3">
    <source>
        <dbReference type="PROSITE" id="PS50206"/>
    </source>
</evidence>
<accession>Q24IJ7</accession>
<keyword evidence="2" id="KW-0677">Repeat</keyword>
<dbReference type="OrthoDB" id="448293at2759"/>
<protein>
    <submittedName>
        <fullName evidence="4">Rhodanese-like domain protein</fullName>
    </submittedName>
</protein>
<evidence type="ECO:0000313" key="5">
    <source>
        <dbReference type="Proteomes" id="UP000009168"/>
    </source>
</evidence>
<feature type="domain" description="Rhodanese" evidence="3">
    <location>
        <begin position="76"/>
        <end position="165"/>
    </location>
</feature>
<dbReference type="InParanoid" id="Q24IJ7"/>
<dbReference type="InterPro" id="IPR045078">
    <property type="entry name" value="TST/MPST-like"/>
</dbReference>
<dbReference type="PROSITE" id="PS50206">
    <property type="entry name" value="RHODANESE_3"/>
    <property type="match status" value="2"/>
</dbReference>
<dbReference type="RefSeq" id="XP_001027870.2">
    <property type="nucleotide sequence ID" value="XM_001027870.2"/>
</dbReference>
<dbReference type="HOGENOM" id="CLU_031618_0_0_1"/>
<dbReference type="KEGG" id="tet:TTHERM_00920760"/>
<gene>
    <name evidence="4" type="ORF">TTHERM_00920760</name>
</gene>
<sequence>MFKLRKQALKSTNLSSKFTQQLVFTYLRSNFRMIECEELHDILVEGNKPGFKILHPYLSDNRANYLREVTNFLVHGHIKGAFFINMHDISDLTSSYKMMAPTNEQFSIYMQHADIGKFDKLVIYDETIMVSTRLHWQLNSFGHTNLYYLNGGLRRWKYLGLPLEKGFTQHSTNISEREAKNFEYILDKSKVIDYNEMCKVNNEYLQQNEFQIYDSRRVVQYSEGTEPNWIHIPVMQELIQEDGRFKDINDLQKIHKQYKVDYDKTIIHTCRRGLQATVANFACELVCAANKKNYNSRIYDGSWEEWMTKKQVH</sequence>
<dbReference type="Pfam" id="PF00581">
    <property type="entry name" value="Rhodanese"/>
    <property type="match status" value="2"/>
</dbReference>
<name>Q24IJ7_TETTS</name>
<organism evidence="4 5">
    <name type="scientific">Tetrahymena thermophila (strain SB210)</name>
    <dbReference type="NCBI Taxonomy" id="312017"/>
    <lineage>
        <taxon>Eukaryota</taxon>
        <taxon>Sar</taxon>
        <taxon>Alveolata</taxon>
        <taxon>Ciliophora</taxon>
        <taxon>Intramacronucleata</taxon>
        <taxon>Oligohymenophorea</taxon>
        <taxon>Hymenostomatida</taxon>
        <taxon>Tetrahymenina</taxon>
        <taxon>Tetrahymenidae</taxon>
        <taxon>Tetrahymena</taxon>
    </lineage>
</organism>
<evidence type="ECO:0000256" key="2">
    <source>
        <dbReference type="ARBA" id="ARBA00022737"/>
    </source>
</evidence>
<reference evidence="5" key="1">
    <citation type="journal article" date="2006" name="PLoS Biol.">
        <title>Macronuclear genome sequence of the ciliate Tetrahymena thermophila, a model eukaryote.</title>
        <authorList>
            <person name="Eisen J.A."/>
            <person name="Coyne R.S."/>
            <person name="Wu M."/>
            <person name="Wu D."/>
            <person name="Thiagarajan M."/>
            <person name="Wortman J.R."/>
            <person name="Badger J.H."/>
            <person name="Ren Q."/>
            <person name="Amedeo P."/>
            <person name="Jones K.M."/>
            <person name="Tallon L.J."/>
            <person name="Delcher A.L."/>
            <person name="Salzberg S.L."/>
            <person name="Silva J.C."/>
            <person name="Haas B.J."/>
            <person name="Majoros W.H."/>
            <person name="Farzad M."/>
            <person name="Carlton J.M."/>
            <person name="Smith R.K. Jr."/>
            <person name="Garg J."/>
            <person name="Pearlman R.E."/>
            <person name="Karrer K.M."/>
            <person name="Sun L."/>
            <person name="Manning G."/>
            <person name="Elde N.C."/>
            <person name="Turkewitz A.P."/>
            <person name="Asai D.J."/>
            <person name="Wilkes D.E."/>
            <person name="Wang Y."/>
            <person name="Cai H."/>
            <person name="Collins K."/>
            <person name="Stewart B.A."/>
            <person name="Lee S.R."/>
            <person name="Wilamowska K."/>
            <person name="Weinberg Z."/>
            <person name="Ruzzo W.L."/>
            <person name="Wloga D."/>
            <person name="Gaertig J."/>
            <person name="Frankel J."/>
            <person name="Tsao C.-C."/>
            <person name="Gorovsky M.A."/>
            <person name="Keeling P.J."/>
            <person name="Waller R.F."/>
            <person name="Patron N.J."/>
            <person name="Cherry J.M."/>
            <person name="Stover N.A."/>
            <person name="Krieger C.J."/>
            <person name="del Toro C."/>
            <person name="Ryder H.F."/>
            <person name="Williamson S.C."/>
            <person name="Barbeau R.A."/>
            <person name="Hamilton E.P."/>
            <person name="Orias E."/>
        </authorList>
    </citation>
    <scope>NUCLEOTIDE SEQUENCE [LARGE SCALE GENOMIC DNA]</scope>
    <source>
        <strain evidence="5">SB210</strain>
    </source>
</reference>